<dbReference type="AlphaFoldDB" id="A0A382IQZ8"/>
<dbReference type="PANTHER" id="PTHR10937">
    <property type="entry name" value="GLUCOSAMINE--FRUCTOSE-6-PHOSPHATE AMINOTRANSFERASE, ISOMERIZING"/>
    <property type="match status" value="1"/>
</dbReference>
<dbReference type="Pfam" id="PF01380">
    <property type="entry name" value="SIS"/>
    <property type="match status" value="1"/>
</dbReference>
<name>A0A382IQZ8_9ZZZZ</name>
<dbReference type="GO" id="GO:0006002">
    <property type="term" value="P:fructose 6-phosphate metabolic process"/>
    <property type="evidence" value="ECO:0007669"/>
    <property type="project" value="TreeGrafter"/>
</dbReference>
<evidence type="ECO:0000313" key="2">
    <source>
        <dbReference type="EMBL" id="SVC02244.1"/>
    </source>
</evidence>
<dbReference type="PROSITE" id="PS51464">
    <property type="entry name" value="SIS"/>
    <property type="match status" value="1"/>
</dbReference>
<dbReference type="GO" id="GO:0097367">
    <property type="term" value="F:carbohydrate derivative binding"/>
    <property type="evidence" value="ECO:0007669"/>
    <property type="project" value="InterPro"/>
</dbReference>
<sequence>MGRESSFLAKDTYDDLIAQLRNTPNQILGLLSSVDEVLADAAKHGALHRIHTIIGSGPNYGVAHAASALLAEGPQFTGHPMPAEEYHHALRGRTIQKGDPVLLVAPSGQGYPRVVEASSDLKELGAYVMAVVDEGEQSITAIADNSIHVPSVDEPMSPLVTLPPVQMYSLYLASERIAAGYQRPLVN</sequence>
<feature type="domain" description="SIS" evidence="1">
    <location>
        <begin position="38"/>
        <end position="183"/>
    </location>
</feature>
<dbReference type="GO" id="GO:0006487">
    <property type="term" value="P:protein N-linked glycosylation"/>
    <property type="evidence" value="ECO:0007669"/>
    <property type="project" value="TreeGrafter"/>
</dbReference>
<dbReference type="InterPro" id="IPR001347">
    <property type="entry name" value="SIS_dom"/>
</dbReference>
<dbReference type="GO" id="GO:0004360">
    <property type="term" value="F:glutamine-fructose-6-phosphate transaminase (isomerizing) activity"/>
    <property type="evidence" value="ECO:0007669"/>
    <property type="project" value="TreeGrafter"/>
</dbReference>
<proteinExistence type="predicted"/>
<dbReference type="PANTHER" id="PTHR10937:SF0">
    <property type="entry name" value="GLUTAMINE--FRUCTOSE-6-PHOSPHATE TRANSAMINASE (ISOMERIZING)"/>
    <property type="match status" value="1"/>
</dbReference>
<protein>
    <recommendedName>
        <fullName evidence="1">SIS domain-containing protein</fullName>
    </recommendedName>
</protein>
<reference evidence="2" key="1">
    <citation type="submission" date="2018-05" db="EMBL/GenBank/DDBJ databases">
        <authorList>
            <person name="Lanie J.A."/>
            <person name="Ng W.-L."/>
            <person name="Kazmierczak K.M."/>
            <person name="Andrzejewski T.M."/>
            <person name="Davidsen T.M."/>
            <person name="Wayne K.J."/>
            <person name="Tettelin H."/>
            <person name="Glass J.I."/>
            <person name="Rusch D."/>
            <person name="Podicherti R."/>
            <person name="Tsui H.-C.T."/>
            <person name="Winkler M.E."/>
        </authorList>
    </citation>
    <scope>NUCLEOTIDE SEQUENCE</scope>
</reference>
<dbReference type="Gene3D" id="3.40.50.10490">
    <property type="entry name" value="Glucose-6-phosphate isomerase like protein, domain 1"/>
    <property type="match status" value="2"/>
</dbReference>
<evidence type="ECO:0000259" key="1">
    <source>
        <dbReference type="PROSITE" id="PS51464"/>
    </source>
</evidence>
<dbReference type="GO" id="GO:0006047">
    <property type="term" value="P:UDP-N-acetylglucosamine metabolic process"/>
    <property type="evidence" value="ECO:0007669"/>
    <property type="project" value="TreeGrafter"/>
</dbReference>
<accession>A0A382IQZ8</accession>
<gene>
    <name evidence="2" type="ORF">METZ01_LOCUS255098</name>
</gene>
<dbReference type="EMBL" id="UINC01069115">
    <property type="protein sequence ID" value="SVC02244.1"/>
    <property type="molecule type" value="Genomic_DNA"/>
</dbReference>
<dbReference type="InterPro" id="IPR046348">
    <property type="entry name" value="SIS_dom_sf"/>
</dbReference>
<organism evidence="2">
    <name type="scientific">marine metagenome</name>
    <dbReference type="NCBI Taxonomy" id="408172"/>
    <lineage>
        <taxon>unclassified sequences</taxon>
        <taxon>metagenomes</taxon>
        <taxon>ecological metagenomes</taxon>
    </lineage>
</organism>
<dbReference type="SUPFAM" id="SSF53697">
    <property type="entry name" value="SIS domain"/>
    <property type="match status" value="1"/>
</dbReference>